<keyword evidence="4" id="KW-1185">Reference proteome</keyword>
<name>A0ABD1Z6K6_9MARC</name>
<organism evidence="3 4">
    <name type="scientific">Riccia fluitans</name>
    <dbReference type="NCBI Taxonomy" id="41844"/>
    <lineage>
        <taxon>Eukaryota</taxon>
        <taxon>Viridiplantae</taxon>
        <taxon>Streptophyta</taxon>
        <taxon>Embryophyta</taxon>
        <taxon>Marchantiophyta</taxon>
        <taxon>Marchantiopsida</taxon>
        <taxon>Marchantiidae</taxon>
        <taxon>Marchantiales</taxon>
        <taxon>Ricciaceae</taxon>
        <taxon>Riccia</taxon>
    </lineage>
</organism>
<proteinExistence type="predicted"/>
<dbReference type="InterPro" id="IPR026960">
    <property type="entry name" value="RVT-Znf"/>
</dbReference>
<dbReference type="AlphaFoldDB" id="A0ABD1Z6K6"/>
<protein>
    <recommendedName>
        <fullName evidence="2">Reverse transcriptase zinc-binding domain-containing protein</fullName>
    </recommendedName>
</protein>
<feature type="compositionally biased region" description="Polar residues" evidence="1">
    <location>
        <begin position="209"/>
        <end position="225"/>
    </location>
</feature>
<feature type="domain" description="Reverse transcriptase zinc-binding" evidence="2">
    <location>
        <begin position="3"/>
        <end position="64"/>
    </location>
</feature>
<sequence length="239" mass="27665">MGLWKSDLILRDKFWVWRILQGGFFLNDRVQKMKLGDGICIRCGKEMETTSHCFFECKINRKLWQEIIKIGQSHLPEQIPTGCLAEWIDGLLRLKEVKTPLLLILVSFSRTIWKERCLVQFENRRSCKPIRRILQESSNLRSEIAYVAERKGLKDNAGKSVAYLKLIEDAFEREFIIQQCNRQRFQAESTDGIAPEENHNSGRFDGDSEMTQSAGSTNESHSLGLDQLQNELRNLGFLP</sequence>
<evidence type="ECO:0000259" key="2">
    <source>
        <dbReference type="Pfam" id="PF13966"/>
    </source>
</evidence>
<reference evidence="3 4" key="1">
    <citation type="submission" date="2024-09" db="EMBL/GenBank/DDBJ databases">
        <title>Chromosome-scale assembly of Riccia fluitans.</title>
        <authorList>
            <person name="Paukszto L."/>
            <person name="Sawicki J."/>
            <person name="Karawczyk K."/>
            <person name="Piernik-Szablinska J."/>
            <person name="Szczecinska M."/>
            <person name="Mazdziarz M."/>
        </authorList>
    </citation>
    <scope>NUCLEOTIDE SEQUENCE [LARGE SCALE GENOMIC DNA]</scope>
    <source>
        <strain evidence="3">Rf_01</strain>
        <tissue evidence="3">Aerial parts of the thallus</tissue>
    </source>
</reference>
<feature type="region of interest" description="Disordered" evidence="1">
    <location>
        <begin position="188"/>
        <end position="225"/>
    </location>
</feature>
<accession>A0ABD1Z6K6</accession>
<evidence type="ECO:0000256" key="1">
    <source>
        <dbReference type="SAM" id="MobiDB-lite"/>
    </source>
</evidence>
<evidence type="ECO:0000313" key="3">
    <source>
        <dbReference type="EMBL" id="KAL2643410.1"/>
    </source>
</evidence>
<gene>
    <name evidence="3" type="ORF">R1flu_010997</name>
</gene>
<comment type="caution">
    <text evidence="3">The sequence shown here is derived from an EMBL/GenBank/DDBJ whole genome shotgun (WGS) entry which is preliminary data.</text>
</comment>
<dbReference type="Proteomes" id="UP001605036">
    <property type="component" value="Unassembled WGS sequence"/>
</dbReference>
<feature type="compositionally biased region" description="Basic and acidic residues" evidence="1">
    <location>
        <begin position="196"/>
        <end position="206"/>
    </location>
</feature>
<dbReference type="Pfam" id="PF13966">
    <property type="entry name" value="zf-RVT"/>
    <property type="match status" value="1"/>
</dbReference>
<evidence type="ECO:0000313" key="4">
    <source>
        <dbReference type="Proteomes" id="UP001605036"/>
    </source>
</evidence>
<dbReference type="EMBL" id="JBHFFA010000002">
    <property type="protein sequence ID" value="KAL2643410.1"/>
    <property type="molecule type" value="Genomic_DNA"/>
</dbReference>